<dbReference type="WBParaSite" id="JU765_v2.g12963.t1">
    <property type="protein sequence ID" value="JU765_v2.g12963.t1"/>
    <property type="gene ID" value="JU765_v2.g12963"/>
</dbReference>
<protein>
    <submittedName>
        <fullName evidence="2">Uncharacterized protein</fullName>
    </submittedName>
</protein>
<reference evidence="2" key="1">
    <citation type="submission" date="2022-11" db="UniProtKB">
        <authorList>
            <consortium name="WormBaseParasite"/>
        </authorList>
    </citation>
    <scope>IDENTIFICATION</scope>
</reference>
<evidence type="ECO:0000313" key="1">
    <source>
        <dbReference type="Proteomes" id="UP000887576"/>
    </source>
</evidence>
<dbReference type="Proteomes" id="UP000887576">
    <property type="component" value="Unplaced"/>
</dbReference>
<sequence>MSRIPQPQRFTKHELRVIYQIHDLLDFPIQVHLLYLFDKQINEDFRIYGITFLKYRILRQIKVVPKEALSLIQWPMNAYGKWFHENPSLFYLAEDELEDLKAEIKRQSPDIATDFDDVKEYLIPKEQSCV</sequence>
<accession>A0AC34Q4Q5</accession>
<name>A0AC34Q4Q5_9BILA</name>
<evidence type="ECO:0000313" key="2">
    <source>
        <dbReference type="WBParaSite" id="JU765_v2.g12963.t1"/>
    </source>
</evidence>
<proteinExistence type="predicted"/>
<organism evidence="1 2">
    <name type="scientific">Panagrolaimus sp. JU765</name>
    <dbReference type="NCBI Taxonomy" id="591449"/>
    <lineage>
        <taxon>Eukaryota</taxon>
        <taxon>Metazoa</taxon>
        <taxon>Ecdysozoa</taxon>
        <taxon>Nematoda</taxon>
        <taxon>Chromadorea</taxon>
        <taxon>Rhabditida</taxon>
        <taxon>Tylenchina</taxon>
        <taxon>Panagrolaimomorpha</taxon>
        <taxon>Panagrolaimoidea</taxon>
        <taxon>Panagrolaimidae</taxon>
        <taxon>Panagrolaimus</taxon>
    </lineage>
</organism>